<keyword evidence="3" id="KW-1185">Reference proteome</keyword>
<feature type="region of interest" description="Disordered" evidence="1">
    <location>
        <begin position="112"/>
        <end position="137"/>
    </location>
</feature>
<gene>
    <name evidence="2" type="ORF">EVAR_84790_1</name>
</gene>
<name>A0A4C1U825_EUMVA</name>
<evidence type="ECO:0000313" key="2">
    <source>
        <dbReference type="EMBL" id="GBP22552.1"/>
    </source>
</evidence>
<protein>
    <submittedName>
        <fullName evidence="2">Uncharacterized protein</fullName>
    </submittedName>
</protein>
<comment type="caution">
    <text evidence="2">The sequence shown here is derived from an EMBL/GenBank/DDBJ whole genome shotgun (WGS) entry which is preliminary data.</text>
</comment>
<evidence type="ECO:0000256" key="1">
    <source>
        <dbReference type="SAM" id="MobiDB-lite"/>
    </source>
</evidence>
<dbReference type="EMBL" id="BGZK01000141">
    <property type="protein sequence ID" value="GBP22552.1"/>
    <property type="molecule type" value="Genomic_DNA"/>
</dbReference>
<accession>A0A4C1U825</accession>
<organism evidence="2 3">
    <name type="scientific">Eumeta variegata</name>
    <name type="common">Bagworm moth</name>
    <name type="synonym">Eumeta japonica</name>
    <dbReference type="NCBI Taxonomy" id="151549"/>
    <lineage>
        <taxon>Eukaryota</taxon>
        <taxon>Metazoa</taxon>
        <taxon>Ecdysozoa</taxon>
        <taxon>Arthropoda</taxon>
        <taxon>Hexapoda</taxon>
        <taxon>Insecta</taxon>
        <taxon>Pterygota</taxon>
        <taxon>Neoptera</taxon>
        <taxon>Endopterygota</taxon>
        <taxon>Lepidoptera</taxon>
        <taxon>Glossata</taxon>
        <taxon>Ditrysia</taxon>
        <taxon>Tineoidea</taxon>
        <taxon>Psychidae</taxon>
        <taxon>Oiketicinae</taxon>
        <taxon>Eumeta</taxon>
    </lineage>
</organism>
<dbReference type="AlphaFoldDB" id="A0A4C1U825"/>
<sequence>MRTDNPFYLALLAPGCVNVITLHDTRIMTLFANSRVSKAGPIVAHLPAPVPRTVPMRFYLLPEPPAESWRIGTHRAGSRLRPGRTGYRTAARAQARSNRYACPPPGVESGYSWCPAHPSPSPTSADGVCRSRDSKQA</sequence>
<proteinExistence type="predicted"/>
<dbReference type="Proteomes" id="UP000299102">
    <property type="component" value="Unassembled WGS sequence"/>
</dbReference>
<evidence type="ECO:0000313" key="3">
    <source>
        <dbReference type="Proteomes" id="UP000299102"/>
    </source>
</evidence>
<reference evidence="2 3" key="1">
    <citation type="journal article" date="2019" name="Commun. Biol.">
        <title>The bagworm genome reveals a unique fibroin gene that provides high tensile strength.</title>
        <authorList>
            <person name="Kono N."/>
            <person name="Nakamura H."/>
            <person name="Ohtoshi R."/>
            <person name="Tomita M."/>
            <person name="Numata K."/>
            <person name="Arakawa K."/>
        </authorList>
    </citation>
    <scope>NUCLEOTIDE SEQUENCE [LARGE SCALE GENOMIC DNA]</scope>
</reference>